<accession>A0A2K8U9S6</accession>
<evidence type="ECO:0000313" key="2">
    <source>
        <dbReference type="Proteomes" id="UP000232638"/>
    </source>
</evidence>
<sequence>MGKTKAEALDSSRWPPAGTMIKAAGANRFQQRPEPPLGLPRLLGPDAEVRRTIRLDRLSSLDYSSAYVRDQTVIEE</sequence>
<dbReference type="KEGG" id="tsy:THSYN_16200"/>
<gene>
    <name evidence="1" type="ORF">THSYN_16200</name>
</gene>
<evidence type="ECO:0000313" key="1">
    <source>
        <dbReference type="EMBL" id="AUB82336.1"/>
    </source>
</evidence>
<reference evidence="1 2" key="1">
    <citation type="submission" date="2017-03" db="EMBL/GenBank/DDBJ databases">
        <title>Complete genome sequence of Candidatus 'Thiodictyon syntrophicum' sp. nov. strain Cad16T, a photolithoautotroph purple sulfur bacterium isolated from an alpine meromictic lake.</title>
        <authorList>
            <person name="Luedin S.M."/>
            <person name="Pothier J.F."/>
            <person name="Danza F."/>
            <person name="Storelli N."/>
            <person name="Wittwer M."/>
            <person name="Tonolla M."/>
        </authorList>
    </citation>
    <scope>NUCLEOTIDE SEQUENCE [LARGE SCALE GENOMIC DNA]</scope>
    <source>
        <strain evidence="1 2">Cad16T</strain>
    </source>
</reference>
<dbReference type="AlphaFoldDB" id="A0A2K8U9S6"/>
<proteinExistence type="predicted"/>
<dbReference type="EMBL" id="CP020370">
    <property type="protein sequence ID" value="AUB82336.1"/>
    <property type="molecule type" value="Genomic_DNA"/>
</dbReference>
<name>A0A2K8U9S6_9GAMM</name>
<dbReference type="Proteomes" id="UP000232638">
    <property type="component" value="Chromosome"/>
</dbReference>
<dbReference type="RefSeq" id="WP_100920070.1">
    <property type="nucleotide sequence ID" value="NZ_CP020370.1"/>
</dbReference>
<organism evidence="1 2">
    <name type="scientific">Candidatus Thiodictyon syntrophicum</name>
    <dbReference type="NCBI Taxonomy" id="1166950"/>
    <lineage>
        <taxon>Bacteria</taxon>
        <taxon>Pseudomonadati</taxon>
        <taxon>Pseudomonadota</taxon>
        <taxon>Gammaproteobacteria</taxon>
        <taxon>Chromatiales</taxon>
        <taxon>Chromatiaceae</taxon>
        <taxon>Thiodictyon</taxon>
    </lineage>
</organism>
<keyword evidence="2" id="KW-1185">Reference proteome</keyword>
<protein>
    <submittedName>
        <fullName evidence="1">Uncharacterized protein</fullName>
    </submittedName>
</protein>